<name>A0A5J4Z8A3_PORPP</name>
<dbReference type="EMBL" id="VRMN01000001">
    <property type="protein sequence ID" value="KAA8499053.1"/>
    <property type="molecule type" value="Genomic_DNA"/>
</dbReference>
<evidence type="ECO:0000256" key="1">
    <source>
        <dbReference type="SAM" id="MobiDB-lite"/>
    </source>
</evidence>
<sequence length="574" mass="63195">METESSCTDVERLDFAIVCEIGDGPADAGSAEELQGTVSRELARCMPEQYMFHRTQVRLTSKVIAQAGCLYGSVTYGAHVQDEYAVLAGLYRWSATPSSPPAVVFLSDRADGDLLSIETADFIPFASPSALEPGRADRDTWWRSCHAFLYRGNVFYVAGWDKPRASELAPPSSVRVRFQNGIVRGICAEEAAQRVVRGLVTPYHDMGSRPDENGRRLVDLQQLRVFRIRTFRCAAQRLTLNLHLIGACLAGYLSEGELGGTEDATMRTSWVVPASLESKHDSDELYLEDTEVVLSLGAVSEILSDPRGMFATCVKWSFEHQSVCCASRDDHEMLEKLKMAIDLHGKNALFSTQESHDHRLLALALGLAIGFGLFRAYSACVTPSGSTLYDASSETKKEGAYSWLDHLNASKRQSFRSEIESSGHEQEYISESEYIMRRVAAIPHADALWMTHISSIANDASNDSVHRAQEQLVGVAEDPQMIADMQARLRELERRANIPSGALESRHSSSLSLEEEEDDLQQDMNDVGSVSPSLGSSRSSGSSESSGEYKFIDVSRALDHARKVLGDTNTTQGT</sequence>
<comment type="caution">
    <text evidence="2">The sequence shown here is derived from an EMBL/GenBank/DDBJ whole genome shotgun (WGS) entry which is preliminary data.</text>
</comment>
<proteinExistence type="predicted"/>
<accession>A0A5J4Z8A3</accession>
<reference evidence="3" key="1">
    <citation type="journal article" date="2019" name="Nat. Commun.">
        <title>Expansion of phycobilisome linker gene families in mesophilic red algae.</title>
        <authorList>
            <person name="Lee J."/>
            <person name="Kim D."/>
            <person name="Bhattacharya D."/>
            <person name="Yoon H.S."/>
        </authorList>
    </citation>
    <scope>NUCLEOTIDE SEQUENCE [LARGE SCALE GENOMIC DNA]</scope>
    <source>
        <strain evidence="3">CCMP 1328</strain>
    </source>
</reference>
<evidence type="ECO:0000313" key="3">
    <source>
        <dbReference type="Proteomes" id="UP000324585"/>
    </source>
</evidence>
<evidence type="ECO:0000313" key="2">
    <source>
        <dbReference type="EMBL" id="KAA8499053.1"/>
    </source>
</evidence>
<keyword evidence="3" id="KW-1185">Reference proteome</keyword>
<dbReference type="AlphaFoldDB" id="A0A5J4Z8A3"/>
<dbReference type="Proteomes" id="UP000324585">
    <property type="component" value="Unassembled WGS sequence"/>
</dbReference>
<feature type="region of interest" description="Disordered" evidence="1">
    <location>
        <begin position="499"/>
        <end position="548"/>
    </location>
</feature>
<organism evidence="2 3">
    <name type="scientific">Porphyridium purpureum</name>
    <name type="common">Red alga</name>
    <name type="synonym">Porphyridium cruentum</name>
    <dbReference type="NCBI Taxonomy" id="35688"/>
    <lineage>
        <taxon>Eukaryota</taxon>
        <taxon>Rhodophyta</taxon>
        <taxon>Bangiophyceae</taxon>
        <taxon>Porphyridiales</taxon>
        <taxon>Porphyridiaceae</taxon>
        <taxon>Porphyridium</taxon>
    </lineage>
</organism>
<feature type="compositionally biased region" description="Low complexity" evidence="1">
    <location>
        <begin position="528"/>
        <end position="546"/>
    </location>
</feature>
<protein>
    <submittedName>
        <fullName evidence="2">Uncharacterized protein</fullName>
    </submittedName>
</protein>
<gene>
    <name evidence="2" type="ORF">FVE85_6638</name>
</gene>